<comment type="caution">
    <text evidence="2">The sequence shown here is derived from an EMBL/GenBank/DDBJ whole genome shotgun (WGS) entry which is preliminary data.</text>
</comment>
<gene>
    <name evidence="2" type="ORF">J2Z66_006854</name>
</gene>
<dbReference type="Proteomes" id="UP001519287">
    <property type="component" value="Unassembled WGS sequence"/>
</dbReference>
<dbReference type="InterPro" id="IPR029068">
    <property type="entry name" value="Glyas_Bleomycin-R_OHBP_Dase"/>
</dbReference>
<sequence>MFVKAEKGQLMNFQTDEWGAGPGHQMNMLAFEVIDINEVYHSLKDGGVEVGNLVDNGGCGIGFDFFDPDGNKFVAWELQTIVRRNPAGANSLSWKERLKVDNCYFDSNVDSFLTMVTSGSLGASRRILIPEYNSLLESEGIYLKELLDALVQFSKQNPEHAFRIFFREEFV</sequence>
<dbReference type="SUPFAM" id="SSF54593">
    <property type="entry name" value="Glyoxalase/Bleomycin resistance protein/Dihydroxybiphenyl dioxygenase"/>
    <property type="match status" value="1"/>
</dbReference>
<evidence type="ECO:0000313" key="3">
    <source>
        <dbReference type="Proteomes" id="UP001519287"/>
    </source>
</evidence>
<dbReference type="PROSITE" id="PS51819">
    <property type="entry name" value="VOC"/>
    <property type="match status" value="1"/>
</dbReference>
<evidence type="ECO:0000259" key="1">
    <source>
        <dbReference type="PROSITE" id="PS51819"/>
    </source>
</evidence>
<dbReference type="InterPro" id="IPR004360">
    <property type="entry name" value="Glyas_Fos-R_dOase_dom"/>
</dbReference>
<dbReference type="EMBL" id="JAGGLB010000032">
    <property type="protein sequence ID" value="MBP1995212.1"/>
    <property type="molecule type" value="Genomic_DNA"/>
</dbReference>
<dbReference type="Gene3D" id="3.10.180.10">
    <property type="entry name" value="2,3-Dihydroxybiphenyl 1,2-Dioxygenase, domain 1"/>
    <property type="match status" value="1"/>
</dbReference>
<feature type="domain" description="VOC" evidence="1">
    <location>
        <begin position="1"/>
        <end position="78"/>
    </location>
</feature>
<organism evidence="2 3">
    <name type="scientific">Paenibacillus eucommiae</name>
    <dbReference type="NCBI Taxonomy" id="1355755"/>
    <lineage>
        <taxon>Bacteria</taxon>
        <taxon>Bacillati</taxon>
        <taxon>Bacillota</taxon>
        <taxon>Bacilli</taxon>
        <taxon>Bacillales</taxon>
        <taxon>Paenibacillaceae</taxon>
        <taxon>Paenibacillus</taxon>
    </lineage>
</organism>
<dbReference type="InterPro" id="IPR037523">
    <property type="entry name" value="VOC_core"/>
</dbReference>
<proteinExistence type="predicted"/>
<reference evidence="2 3" key="1">
    <citation type="submission" date="2021-03" db="EMBL/GenBank/DDBJ databases">
        <title>Genomic Encyclopedia of Type Strains, Phase IV (KMG-IV): sequencing the most valuable type-strain genomes for metagenomic binning, comparative biology and taxonomic classification.</title>
        <authorList>
            <person name="Goeker M."/>
        </authorList>
    </citation>
    <scope>NUCLEOTIDE SEQUENCE [LARGE SCALE GENOMIC DNA]</scope>
    <source>
        <strain evidence="2 3">DSM 26048</strain>
    </source>
</reference>
<name>A0ABS4J5U0_9BACL</name>
<protein>
    <recommendedName>
        <fullName evidence="1">VOC domain-containing protein</fullName>
    </recommendedName>
</protein>
<dbReference type="Pfam" id="PF00903">
    <property type="entry name" value="Glyoxalase"/>
    <property type="match status" value="1"/>
</dbReference>
<accession>A0ABS4J5U0</accession>
<keyword evidence="3" id="KW-1185">Reference proteome</keyword>
<dbReference type="RefSeq" id="WP_209977027.1">
    <property type="nucleotide sequence ID" value="NZ_JAGGLB010000032.1"/>
</dbReference>
<evidence type="ECO:0000313" key="2">
    <source>
        <dbReference type="EMBL" id="MBP1995212.1"/>
    </source>
</evidence>